<keyword evidence="2" id="KW-0677">Repeat</keyword>
<sequence>MNLTVIVPPPKPVILDGTTRNISGLEQRYNEGSDVNLICEVQGGRPPPKLTWYLENTVIDESYHYKPESRLTVNHLSYPKVGRQHLKARLICEASNTNLVPPKTILVILDVNRNQREIQRARSVDKRFKAIFSAGSRGSHLTCCFDRPPCPGLSALSTIAVKQFSTTISRSPGQRAGPVYRTPFHVVLLGQGVHALNLLVVHPRLASEDNSNASRKTDQWIACRLPSTWLRSRVHTHSSWRARPRLVDNGDEKSRAYSSPGSKCGLEGCTDGRTRDCTPQPRVPLLAGMSRSGMKLKDHLGLLIEEERTSVGMGVLANSSLLAWYRFPKIIVWKAIPITRSHHEEVATHRDPTCALVAQPAGATCIKVKPLVVQILTKEPRVSAGKNYDVECRTSGSRPEAEITWWKGIKQIKKMVQNYALENNQSLSILSFVPSIDDDGQYLTCRAVNPAIPLSALEDNWRLDVQYQPVVTLKMGKTLNPDDIKEGDDVYFECSVRANPKVHKLAWFKDGKELKNNATAGIVLSDHSLVLQRITRYSAGDYTCLVANSEGKTASNPVTLQIMYTPVCKEGKSEVVVGALKQETVSLVCSVESHPAPLIFHWTFNNSGELVEVPHSRYSHAAAVGTPSVAESLKEYQQFHGSRLNYTPATEMDYGTVACWASNQVGKQRTPCLFQVIAAGRPYALHNCSTTEMSAPLDAEELTAKSGTGLIVRCLEGYDGGLPISGYQLEVVADEDGGPILLNKTVQASPGGPTFEVAGLTTGRSYRLFLYAINAKGRSEPAILEPVTLKGVAMYTTGAGARRSVQASSVHTAQKGPRNG</sequence>
<feature type="domain" description="Ig-like" evidence="5">
    <location>
        <begin position="469"/>
        <end position="559"/>
    </location>
</feature>
<dbReference type="Pfam" id="PF13927">
    <property type="entry name" value="Ig_3"/>
    <property type="match status" value="2"/>
</dbReference>
<dbReference type="PANTHER" id="PTHR23278:SF28">
    <property type="entry name" value="SIDESTEP IV, ISOFORM C"/>
    <property type="match status" value="1"/>
</dbReference>
<dbReference type="Pfam" id="PF07679">
    <property type="entry name" value="I-set"/>
    <property type="match status" value="1"/>
</dbReference>
<dbReference type="OrthoDB" id="6431884at2759"/>
<dbReference type="EMBL" id="KQ768496">
    <property type="protein sequence ID" value="OAD53110.1"/>
    <property type="molecule type" value="Genomic_DNA"/>
</dbReference>
<dbReference type="SMART" id="SM00408">
    <property type="entry name" value="IGc2"/>
    <property type="match status" value="4"/>
</dbReference>
<evidence type="ECO:0000259" key="6">
    <source>
        <dbReference type="PROSITE" id="PS50853"/>
    </source>
</evidence>
<feature type="domain" description="Ig-like" evidence="5">
    <location>
        <begin position="583"/>
        <end position="670"/>
    </location>
</feature>
<dbReference type="SUPFAM" id="SSF49265">
    <property type="entry name" value="Fibronectin type III"/>
    <property type="match status" value="1"/>
</dbReference>
<dbReference type="InterPro" id="IPR013783">
    <property type="entry name" value="Ig-like_fold"/>
</dbReference>
<evidence type="ECO:0000256" key="3">
    <source>
        <dbReference type="ARBA" id="ARBA00023136"/>
    </source>
</evidence>
<dbReference type="InterPro" id="IPR013162">
    <property type="entry name" value="CD80_C2-set"/>
</dbReference>
<dbReference type="InterPro" id="IPR007110">
    <property type="entry name" value="Ig-like_dom"/>
</dbReference>
<dbReference type="Gene3D" id="2.60.40.10">
    <property type="entry name" value="Immunoglobulins"/>
    <property type="match status" value="5"/>
</dbReference>
<keyword evidence="3" id="KW-0472">Membrane</keyword>
<evidence type="ECO:0000313" key="7">
    <source>
        <dbReference type="EMBL" id="OAD53110.1"/>
    </source>
</evidence>
<dbReference type="Proteomes" id="UP000250275">
    <property type="component" value="Unassembled WGS sequence"/>
</dbReference>
<dbReference type="GO" id="GO:0009653">
    <property type="term" value="P:anatomical structure morphogenesis"/>
    <property type="evidence" value="ECO:0007669"/>
    <property type="project" value="UniProtKB-ARBA"/>
</dbReference>
<keyword evidence="8" id="KW-1185">Reference proteome</keyword>
<dbReference type="InterPro" id="IPR036179">
    <property type="entry name" value="Ig-like_dom_sf"/>
</dbReference>
<organism evidence="7 8">
    <name type="scientific">Eufriesea mexicana</name>
    <dbReference type="NCBI Taxonomy" id="516756"/>
    <lineage>
        <taxon>Eukaryota</taxon>
        <taxon>Metazoa</taxon>
        <taxon>Ecdysozoa</taxon>
        <taxon>Arthropoda</taxon>
        <taxon>Hexapoda</taxon>
        <taxon>Insecta</taxon>
        <taxon>Pterygota</taxon>
        <taxon>Neoptera</taxon>
        <taxon>Endopterygota</taxon>
        <taxon>Hymenoptera</taxon>
        <taxon>Apocrita</taxon>
        <taxon>Aculeata</taxon>
        <taxon>Apoidea</taxon>
        <taxon>Anthophila</taxon>
        <taxon>Apidae</taxon>
        <taxon>Eufriesea</taxon>
    </lineage>
</organism>
<keyword evidence="4" id="KW-1015">Disulfide bond</keyword>
<dbReference type="InterPro" id="IPR013098">
    <property type="entry name" value="Ig_I-set"/>
</dbReference>
<dbReference type="InterPro" id="IPR036116">
    <property type="entry name" value="FN3_sf"/>
</dbReference>
<comment type="subcellular location">
    <subcellularLocation>
        <location evidence="1">Membrane</location>
        <topology evidence="1">Single-pass membrane protein</topology>
    </subcellularLocation>
</comment>
<gene>
    <name evidence="7" type="ORF">WN48_10785</name>
</gene>
<dbReference type="PROSITE" id="PS50853">
    <property type="entry name" value="FN3"/>
    <property type="match status" value="1"/>
</dbReference>
<feature type="domain" description="Ig-like" evidence="5">
    <location>
        <begin position="10"/>
        <end position="106"/>
    </location>
</feature>
<dbReference type="InterPro" id="IPR003961">
    <property type="entry name" value="FN3_dom"/>
</dbReference>
<feature type="domain" description="Ig-like" evidence="5">
    <location>
        <begin position="370"/>
        <end position="455"/>
    </location>
</feature>
<dbReference type="PROSITE" id="PS50835">
    <property type="entry name" value="IG_LIKE"/>
    <property type="match status" value="4"/>
</dbReference>
<evidence type="ECO:0000256" key="2">
    <source>
        <dbReference type="ARBA" id="ARBA00022737"/>
    </source>
</evidence>
<dbReference type="CDD" id="cd00063">
    <property type="entry name" value="FN3"/>
    <property type="match status" value="1"/>
</dbReference>
<accession>A0A310SHP9</accession>
<evidence type="ECO:0000313" key="8">
    <source>
        <dbReference type="Proteomes" id="UP000250275"/>
    </source>
</evidence>
<dbReference type="InterPro" id="IPR003599">
    <property type="entry name" value="Ig_sub"/>
</dbReference>
<proteinExistence type="predicted"/>
<reference evidence="7 8" key="1">
    <citation type="submission" date="2015-07" db="EMBL/GenBank/DDBJ databases">
        <title>The genome of Eufriesea mexicana.</title>
        <authorList>
            <person name="Pan H."/>
            <person name="Kapheim K."/>
        </authorList>
    </citation>
    <scope>NUCLEOTIDE SEQUENCE [LARGE SCALE GENOMIC DNA]</scope>
    <source>
        <strain evidence="7">0111107269</strain>
        <tissue evidence="7">Whole body</tissue>
    </source>
</reference>
<evidence type="ECO:0000256" key="4">
    <source>
        <dbReference type="ARBA" id="ARBA00023157"/>
    </source>
</evidence>
<dbReference type="Pfam" id="PF08205">
    <property type="entry name" value="C2-set_2"/>
    <property type="match status" value="1"/>
</dbReference>
<dbReference type="CDD" id="cd00096">
    <property type="entry name" value="Ig"/>
    <property type="match status" value="2"/>
</dbReference>
<evidence type="ECO:0000259" key="5">
    <source>
        <dbReference type="PROSITE" id="PS50835"/>
    </source>
</evidence>
<dbReference type="SMART" id="SM00409">
    <property type="entry name" value="IG"/>
    <property type="match status" value="4"/>
</dbReference>
<dbReference type="GO" id="GO:0030154">
    <property type="term" value="P:cell differentiation"/>
    <property type="evidence" value="ECO:0007669"/>
    <property type="project" value="UniProtKB-ARBA"/>
</dbReference>
<dbReference type="AlphaFoldDB" id="A0A310SHP9"/>
<protein>
    <submittedName>
        <fullName evidence="7">Myelin-associated glycoprotein</fullName>
    </submittedName>
</protein>
<dbReference type="InterPro" id="IPR003598">
    <property type="entry name" value="Ig_sub2"/>
</dbReference>
<dbReference type="SUPFAM" id="SSF48726">
    <property type="entry name" value="Immunoglobulin"/>
    <property type="match status" value="4"/>
</dbReference>
<name>A0A310SHP9_9HYME</name>
<feature type="domain" description="Fibronectin type-III" evidence="6">
    <location>
        <begin position="695"/>
        <end position="792"/>
    </location>
</feature>
<dbReference type="PANTHER" id="PTHR23278">
    <property type="entry name" value="SIDESTEP PROTEIN"/>
    <property type="match status" value="1"/>
</dbReference>
<dbReference type="GO" id="GO:0016020">
    <property type="term" value="C:membrane"/>
    <property type="evidence" value="ECO:0007669"/>
    <property type="project" value="UniProtKB-SubCell"/>
</dbReference>
<evidence type="ECO:0000256" key="1">
    <source>
        <dbReference type="ARBA" id="ARBA00004167"/>
    </source>
</evidence>